<accession>A0A1I1NAB5</accession>
<keyword evidence="2" id="KW-1185">Reference proteome</keyword>
<organism evidence="1 2">
    <name type="scientific">Pseudoalteromonas denitrificans DSM 6059</name>
    <dbReference type="NCBI Taxonomy" id="1123010"/>
    <lineage>
        <taxon>Bacteria</taxon>
        <taxon>Pseudomonadati</taxon>
        <taxon>Pseudomonadota</taxon>
        <taxon>Gammaproteobacteria</taxon>
        <taxon>Alteromonadales</taxon>
        <taxon>Pseudoalteromonadaceae</taxon>
        <taxon>Pseudoalteromonas</taxon>
    </lineage>
</organism>
<dbReference type="Proteomes" id="UP000198862">
    <property type="component" value="Unassembled WGS sequence"/>
</dbReference>
<dbReference type="EMBL" id="FOLO01000023">
    <property type="protein sequence ID" value="SFC91703.1"/>
    <property type="molecule type" value="Genomic_DNA"/>
</dbReference>
<evidence type="ECO:0000313" key="2">
    <source>
        <dbReference type="Proteomes" id="UP000198862"/>
    </source>
</evidence>
<dbReference type="RefSeq" id="WP_091985343.1">
    <property type="nucleotide sequence ID" value="NZ_FOLO01000023.1"/>
</dbReference>
<sequence>MTVSYMNPNNEIRMIGGLGPLQMMGIQGGMSWQFKKISDSKTHIIHKYQVVGFVPDGLDKLADIVDKVQTIQVNNLAKKTG</sequence>
<reference evidence="1 2" key="1">
    <citation type="submission" date="2016-10" db="EMBL/GenBank/DDBJ databases">
        <authorList>
            <person name="de Groot N.N."/>
        </authorList>
    </citation>
    <scope>NUCLEOTIDE SEQUENCE [LARGE SCALE GENOMIC DNA]</scope>
    <source>
        <strain evidence="1 2">DSM 6059</strain>
    </source>
</reference>
<dbReference type="AlphaFoldDB" id="A0A1I1NAB5"/>
<proteinExistence type="predicted"/>
<gene>
    <name evidence="1" type="ORF">SAMN02745724_02904</name>
</gene>
<evidence type="ECO:0000313" key="1">
    <source>
        <dbReference type="EMBL" id="SFC91703.1"/>
    </source>
</evidence>
<dbReference type="OrthoDB" id="6329454at2"/>
<name>A0A1I1NAB5_9GAMM</name>
<protein>
    <submittedName>
        <fullName evidence="1">Uncharacterized protein</fullName>
    </submittedName>
</protein>